<evidence type="ECO:0000313" key="2">
    <source>
        <dbReference type="Proteomes" id="UP001060215"/>
    </source>
</evidence>
<dbReference type="EMBL" id="CM045769">
    <property type="protein sequence ID" value="KAI7994732.1"/>
    <property type="molecule type" value="Genomic_DNA"/>
</dbReference>
<sequence>MDRTIRDETALHIAVKNSKPEAFKVLLGWLRRSQNKNLLNSKDDTGNTVLHIAVSNSQTEIVKLLAEESYTKKNAKNLDGLTALDIAARPESEREIEVILRRAGALESSSSPTDYSLADFLKSPERMIEKIIKQIFDLLDFFSMSMETRNVILVVAVLVATTTFQAILSPPGGSRGLGSDNNNQPNGILMNATIISTTSLPTNISHFNVAVFTTPSNTNTTHNPANQVRYHDASSNSDFSYGTFFSLFYFYNTCRSVQILSSRYFSCQAHTFKGNALRC</sequence>
<comment type="caution">
    <text evidence="1">The sequence shown here is derived from an EMBL/GenBank/DDBJ whole genome shotgun (WGS) entry which is preliminary data.</text>
</comment>
<name>A0ACC0G313_9ERIC</name>
<protein>
    <submittedName>
        <fullName evidence="1">Ankyrin repeat-containing protein BDA1</fullName>
    </submittedName>
</protein>
<proteinExistence type="predicted"/>
<reference evidence="1 2" key="1">
    <citation type="journal article" date="2022" name="Plant J.">
        <title>Chromosome-level genome of Camellia lanceoleosa provides a valuable resource for understanding genome evolution and self-incompatibility.</title>
        <authorList>
            <person name="Gong W."/>
            <person name="Xiao S."/>
            <person name="Wang L."/>
            <person name="Liao Z."/>
            <person name="Chang Y."/>
            <person name="Mo W."/>
            <person name="Hu G."/>
            <person name="Li W."/>
            <person name="Zhao G."/>
            <person name="Zhu H."/>
            <person name="Hu X."/>
            <person name="Ji K."/>
            <person name="Xiang X."/>
            <person name="Song Q."/>
            <person name="Yuan D."/>
            <person name="Jin S."/>
            <person name="Zhang L."/>
        </authorList>
    </citation>
    <scope>NUCLEOTIDE SEQUENCE [LARGE SCALE GENOMIC DNA]</scope>
    <source>
        <strain evidence="1">SQ_2022a</strain>
    </source>
</reference>
<accession>A0ACC0G313</accession>
<dbReference type="Proteomes" id="UP001060215">
    <property type="component" value="Chromosome 12"/>
</dbReference>
<gene>
    <name evidence="1" type="ORF">LOK49_LG11G00493</name>
</gene>
<keyword evidence="2" id="KW-1185">Reference proteome</keyword>
<evidence type="ECO:0000313" key="1">
    <source>
        <dbReference type="EMBL" id="KAI7994732.1"/>
    </source>
</evidence>
<organism evidence="1 2">
    <name type="scientific">Camellia lanceoleosa</name>
    <dbReference type="NCBI Taxonomy" id="1840588"/>
    <lineage>
        <taxon>Eukaryota</taxon>
        <taxon>Viridiplantae</taxon>
        <taxon>Streptophyta</taxon>
        <taxon>Embryophyta</taxon>
        <taxon>Tracheophyta</taxon>
        <taxon>Spermatophyta</taxon>
        <taxon>Magnoliopsida</taxon>
        <taxon>eudicotyledons</taxon>
        <taxon>Gunneridae</taxon>
        <taxon>Pentapetalae</taxon>
        <taxon>asterids</taxon>
        <taxon>Ericales</taxon>
        <taxon>Theaceae</taxon>
        <taxon>Camellia</taxon>
    </lineage>
</organism>